<comment type="caution">
    <text evidence="1">The sequence shown here is derived from an EMBL/GenBank/DDBJ whole genome shotgun (WGS) entry which is preliminary data.</text>
</comment>
<evidence type="ECO:0000313" key="1">
    <source>
        <dbReference type="EMBL" id="KAF3598872.1"/>
    </source>
</evidence>
<organism evidence="1 2">
    <name type="scientific">Brassica cretica</name>
    <name type="common">Mustard</name>
    <dbReference type="NCBI Taxonomy" id="69181"/>
    <lineage>
        <taxon>Eukaryota</taxon>
        <taxon>Viridiplantae</taxon>
        <taxon>Streptophyta</taxon>
        <taxon>Embryophyta</taxon>
        <taxon>Tracheophyta</taxon>
        <taxon>Spermatophyta</taxon>
        <taxon>Magnoliopsida</taxon>
        <taxon>eudicotyledons</taxon>
        <taxon>Gunneridae</taxon>
        <taxon>Pentapetalae</taxon>
        <taxon>rosids</taxon>
        <taxon>malvids</taxon>
        <taxon>Brassicales</taxon>
        <taxon>Brassicaceae</taxon>
        <taxon>Brassiceae</taxon>
        <taxon>Brassica</taxon>
    </lineage>
</organism>
<reference evidence="1" key="1">
    <citation type="submission" date="2019-12" db="EMBL/GenBank/DDBJ databases">
        <title>Genome sequencing and annotation of Brassica cretica.</title>
        <authorList>
            <person name="Studholme D.J."/>
            <person name="Sarris P."/>
        </authorList>
    </citation>
    <scope>NUCLEOTIDE SEQUENCE</scope>
    <source>
        <strain evidence="1">PFS-109/04</strain>
        <tissue evidence="1">Leaf</tissue>
    </source>
</reference>
<sequence>MFDEASDQSKKPTAKSNFQFSQCVSAKAKDVINGQHKNIVLRTTPTATMPAQTTTIRLSWLIRLGSINFLPLHFVTPLSHKLKHVTPRNKKTKSSAAEKPQYMEQADNIIQPFQLHNKNLSTSFRELDEAVSG</sequence>
<proteinExistence type="predicted"/>
<protein>
    <submittedName>
        <fullName evidence="1">Uncharacterized protein</fullName>
    </submittedName>
</protein>
<dbReference type="Proteomes" id="UP000712600">
    <property type="component" value="Unassembled WGS sequence"/>
</dbReference>
<dbReference type="AlphaFoldDB" id="A0A8S9SAQ1"/>
<evidence type="ECO:0000313" key="2">
    <source>
        <dbReference type="Proteomes" id="UP000712600"/>
    </source>
</evidence>
<name>A0A8S9SAQ1_BRACR</name>
<dbReference type="EMBL" id="QGKX02000004">
    <property type="protein sequence ID" value="KAF3598872.1"/>
    <property type="molecule type" value="Genomic_DNA"/>
</dbReference>
<gene>
    <name evidence="1" type="ORF">F2Q69_00034014</name>
</gene>
<accession>A0A8S9SAQ1</accession>